<keyword evidence="9" id="KW-0804">Transcription</keyword>
<evidence type="ECO:0000256" key="12">
    <source>
        <dbReference type="SAM" id="MobiDB-lite"/>
    </source>
</evidence>
<evidence type="ECO:0000256" key="2">
    <source>
        <dbReference type="ARBA" id="ARBA00006991"/>
    </source>
</evidence>
<feature type="domain" description="C2H2-type" evidence="13">
    <location>
        <begin position="268"/>
        <end position="295"/>
    </location>
</feature>
<dbReference type="FunFam" id="3.30.160.60:FF:001954">
    <property type="entry name" value="Zinc finger protein 787"/>
    <property type="match status" value="2"/>
</dbReference>
<dbReference type="EMBL" id="JAATIS010001721">
    <property type="protein sequence ID" value="KAG2465598.1"/>
    <property type="molecule type" value="Genomic_DNA"/>
</dbReference>
<sequence length="503" mass="57415">MFMREVNRRRKGQTLGGEKSLTRIMTSTNRDNGVAEKAVVHIKTEDCERDAPDGLCVKQEDCEGGASVFQEEERKEKTIEIKVEELEDVSVRPPLQNRESGEIFKEDICEESHYGLQPWLSNAGQLATQQSSLELKSEFEEKATEGNGTEGEEQPSSESVERNLQGNDNFSPSSFAQPSLQCRLQDKLDTEKRKKPTRGSENLAPASLQCSSLNTVKLIQQEVVHTDQKQIYKTNKETLQTYRKCRKMFINTPDCEDRKLICTRKKPYACSECGKQFSYSSGLNRHMRSHTGEKPHCCLECGKQFSYISSLQRHTRVHTGEKPYGCSECGKQFSNSSTLETHTRIHTGEKPYSCSECGVLYSSSSSLYEHRRIHTGEKPHSCSECGKRFSYSSGLNRHMRIHTGEKPHCCPECGKQFSQISNLQTHRRIHTGEKPYWCSECGKGFTDSGNLRQHIRTHTTEKPYCCSKCGKRFTNSNALQSHTRFHTREKKNVLLFRVWQTMS</sequence>
<evidence type="ECO:0000256" key="10">
    <source>
        <dbReference type="ARBA" id="ARBA00023242"/>
    </source>
</evidence>
<evidence type="ECO:0000256" key="11">
    <source>
        <dbReference type="PROSITE-ProRule" id="PRU00042"/>
    </source>
</evidence>
<dbReference type="PANTHER" id="PTHR24394:SF48">
    <property type="entry name" value="ZINC FINGER PROTEIN 771"/>
    <property type="match status" value="1"/>
</dbReference>
<comment type="subcellular location">
    <subcellularLocation>
        <location evidence="1">Nucleus</location>
    </subcellularLocation>
</comment>
<feature type="domain" description="C2H2-type" evidence="13">
    <location>
        <begin position="464"/>
        <end position="491"/>
    </location>
</feature>
<keyword evidence="4" id="KW-0677">Repeat</keyword>
<dbReference type="InterPro" id="IPR036236">
    <property type="entry name" value="Znf_C2H2_sf"/>
</dbReference>
<evidence type="ECO:0000313" key="14">
    <source>
        <dbReference type="EMBL" id="KAG2465598.1"/>
    </source>
</evidence>
<comment type="caution">
    <text evidence="14">The sequence shown here is derived from an EMBL/GenBank/DDBJ whole genome shotgun (WGS) entry which is preliminary data.</text>
</comment>
<keyword evidence="7" id="KW-0805">Transcription regulation</keyword>
<dbReference type="InterPro" id="IPR013087">
    <property type="entry name" value="Znf_C2H2_type"/>
</dbReference>
<dbReference type="GO" id="GO:0000981">
    <property type="term" value="F:DNA-binding transcription factor activity, RNA polymerase II-specific"/>
    <property type="evidence" value="ECO:0007669"/>
    <property type="project" value="TreeGrafter"/>
</dbReference>
<keyword evidence="8" id="KW-0238">DNA-binding</keyword>
<evidence type="ECO:0000256" key="1">
    <source>
        <dbReference type="ARBA" id="ARBA00004123"/>
    </source>
</evidence>
<keyword evidence="3" id="KW-0479">Metal-binding</keyword>
<feature type="compositionally biased region" description="Polar residues" evidence="12">
    <location>
        <begin position="156"/>
        <end position="176"/>
    </location>
</feature>
<dbReference type="FunFam" id="3.30.160.60:FF:002343">
    <property type="entry name" value="Zinc finger protein 33A"/>
    <property type="match status" value="4"/>
</dbReference>
<dbReference type="Pfam" id="PF13465">
    <property type="entry name" value="zf-H2C2_2"/>
    <property type="match status" value="1"/>
</dbReference>
<evidence type="ECO:0000256" key="9">
    <source>
        <dbReference type="ARBA" id="ARBA00023163"/>
    </source>
</evidence>
<dbReference type="Pfam" id="PF00096">
    <property type="entry name" value="zf-C2H2"/>
    <property type="match status" value="6"/>
</dbReference>
<feature type="domain" description="C2H2-type" evidence="13">
    <location>
        <begin position="408"/>
        <end position="435"/>
    </location>
</feature>
<dbReference type="FunFam" id="3.30.160.60:FF:000352">
    <property type="entry name" value="zinc finger protein 3 homolog"/>
    <property type="match status" value="1"/>
</dbReference>
<evidence type="ECO:0000259" key="13">
    <source>
        <dbReference type="PROSITE" id="PS50157"/>
    </source>
</evidence>
<feature type="domain" description="C2H2-type" evidence="13">
    <location>
        <begin position="380"/>
        <end position="407"/>
    </location>
</feature>
<dbReference type="PANTHER" id="PTHR24394">
    <property type="entry name" value="ZINC FINGER PROTEIN"/>
    <property type="match status" value="1"/>
</dbReference>
<keyword evidence="10" id="KW-0539">Nucleus</keyword>
<evidence type="ECO:0000256" key="7">
    <source>
        <dbReference type="ARBA" id="ARBA00023015"/>
    </source>
</evidence>
<protein>
    <submittedName>
        <fullName evidence="14">ZN879 protein</fullName>
    </submittedName>
</protein>
<dbReference type="FunFam" id="3.30.160.60:FF:001155">
    <property type="entry name" value="Zinc finger 30C"/>
    <property type="match status" value="1"/>
</dbReference>
<dbReference type="AlphaFoldDB" id="A0A8X8BPH2"/>
<dbReference type="SUPFAM" id="SSF57667">
    <property type="entry name" value="beta-beta-alpha zinc fingers"/>
    <property type="match status" value="5"/>
</dbReference>
<feature type="non-terminal residue" evidence="14">
    <location>
        <position position="1"/>
    </location>
</feature>
<feature type="region of interest" description="Disordered" evidence="12">
    <location>
        <begin position="139"/>
        <end position="176"/>
    </location>
</feature>
<evidence type="ECO:0000313" key="15">
    <source>
        <dbReference type="Proteomes" id="UP000886611"/>
    </source>
</evidence>
<evidence type="ECO:0000256" key="5">
    <source>
        <dbReference type="ARBA" id="ARBA00022771"/>
    </source>
</evidence>
<dbReference type="GO" id="GO:0008270">
    <property type="term" value="F:zinc ion binding"/>
    <property type="evidence" value="ECO:0007669"/>
    <property type="project" value="UniProtKB-KW"/>
</dbReference>
<keyword evidence="6" id="KW-0862">Zinc</keyword>
<feature type="domain" description="C2H2-type" evidence="13">
    <location>
        <begin position="436"/>
        <end position="463"/>
    </location>
</feature>
<accession>A0A8X8BPH2</accession>
<dbReference type="SMART" id="SM00355">
    <property type="entry name" value="ZnF_C2H2"/>
    <property type="match status" value="8"/>
</dbReference>
<comment type="similarity">
    <text evidence="2">Belongs to the krueppel C2H2-type zinc-finger protein family.</text>
</comment>
<dbReference type="Proteomes" id="UP000886611">
    <property type="component" value="Unassembled WGS sequence"/>
</dbReference>
<feature type="domain" description="C2H2-type" evidence="13">
    <location>
        <begin position="324"/>
        <end position="351"/>
    </location>
</feature>
<proteinExistence type="inferred from homology"/>
<dbReference type="PROSITE" id="PS00028">
    <property type="entry name" value="ZINC_FINGER_C2H2_1"/>
    <property type="match status" value="8"/>
</dbReference>
<dbReference type="GO" id="GO:0003677">
    <property type="term" value="F:DNA binding"/>
    <property type="evidence" value="ECO:0007669"/>
    <property type="project" value="UniProtKB-KW"/>
</dbReference>
<feature type="domain" description="C2H2-type" evidence="13">
    <location>
        <begin position="296"/>
        <end position="323"/>
    </location>
</feature>
<dbReference type="GO" id="GO:0005634">
    <property type="term" value="C:nucleus"/>
    <property type="evidence" value="ECO:0007669"/>
    <property type="project" value="UniProtKB-SubCell"/>
</dbReference>
<dbReference type="Gene3D" id="3.30.160.60">
    <property type="entry name" value="Classic Zinc Finger"/>
    <property type="match status" value="8"/>
</dbReference>
<evidence type="ECO:0000256" key="3">
    <source>
        <dbReference type="ARBA" id="ARBA00022723"/>
    </source>
</evidence>
<evidence type="ECO:0000256" key="8">
    <source>
        <dbReference type="ARBA" id="ARBA00023125"/>
    </source>
</evidence>
<evidence type="ECO:0000256" key="6">
    <source>
        <dbReference type="ARBA" id="ARBA00022833"/>
    </source>
</evidence>
<name>A0A8X8BPH2_POLSE</name>
<gene>
    <name evidence="14" type="primary">Znf879_4</name>
    <name evidence="14" type="ORF">GTO96_0017295</name>
</gene>
<feature type="domain" description="C2H2-type" evidence="13">
    <location>
        <begin position="352"/>
        <end position="379"/>
    </location>
</feature>
<organism evidence="14 15">
    <name type="scientific">Polypterus senegalus</name>
    <name type="common">Senegal bichir</name>
    <dbReference type="NCBI Taxonomy" id="55291"/>
    <lineage>
        <taxon>Eukaryota</taxon>
        <taxon>Metazoa</taxon>
        <taxon>Chordata</taxon>
        <taxon>Craniata</taxon>
        <taxon>Vertebrata</taxon>
        <taxon>Euteleostomi</taxon>
        <taxon>Actinopterygii</taxon>
        <taxon>Polypteriformes</taxon>
        <taxon>Polypteridae</taxon>
        <taxon>Polypterus</taxon>
    </lineage>
</organism>
<dbReference type="PROSITE" id="PS50157">
    <property type="entry name" value="ZINC_FINGER_C2H2_2"/>
    <property type="match status" value="8"/>
</dbReference>
<feature type="non-terminal residue" evidence="14">
    <location>
        <position position="503"/>
    </location>
</feature>
<keyword evidence="15" id="KW-1185">Reference proteome</keyword>
<reference evidence="14 15" key="1">
    <citation type="journal article" date="2021" name="Cell">
        <title>Tracing the genetic footprints of vertebrate landing in non-teleost ray-finned fishes.</title>
        <authorList>
            <person name="Bi X."/>
            <person name="Wang K."/>
            <person name="Yang L."/>
            <person name="Pan H."/>
            <person name="Jiang H."/>
            <person name="Wei Q."/>
            <person name="Fang M."/>
            <person name="Yu H."/>
            <person name="Zhu C."/>
            <person name="Cai Y."/>
            <person name="He Y."/>
            <person name="Gan X."/>
            <person name="Zeng H."/>
            <person name="Yu D."/>
            <person name="Zhu Y."/>
            <person name="Jiang H."/>
            <person name="Qiu Q."/>
            <person name="Yang H."/>
            <person name="Zhang Y.E."/>
            <person name="Wang W."/>
            <person name="Zhu M."/>
            <person name="He S."/>
            <person name="Zhang G."/>
        </authorList>
    </citation>
    <scope>NUCLEOTIDE SEQUENCE [LARGE SCALE GENOMIC DNA]</scope>
    <source>
        <strain evidence="14">Bchr_013</strain>
    </source>
</reference>
<keyword evidence="5 11" id="KW-0863">Zinc-finger</keyword>
<evidence type="ECO:0000256" key="4">
    <source>
        <dbReference type="ARBA" id="ARBA00022737"/>
    </source>
</evidence>